<organism evidence="1 2">
    <name type="scientific">Brachionus plicatilis</name>
    <name type="common">Marine rotifer</name>
    <name type="synonym">Brachionus muelleri</name>
    <dbReference type="NCBI Taxonomy" id="10195"/>
    <lineage>
        <taxon>Eukaryota</taxon>
        <taxon>Metazoa</taxon>
        <taxon>Spiralia</taxon>
        <taxon>Gnathifera</taxon>
        <taxon>Rotifera</taxon>
        <taxon>Eurotatoria</taxon>
        <taxon>Monogononta</taxon>
        <taxon>Pseudotrocha</taxon>
        <taxon>Ploima</taxon>
        <taxon>Brachionidae</taxon>
        <taxon>Brachionus</taxon>
    </lineage>
</organism>
<dbReference type="Proteomes" id="UP000276133">
    <property type="component" value="Unassembled WGS sequence"/>
</dbReference>
<comment type="caution">
    <text evidence="1">The sequence shown here is derived from an EMBL/GenBank/DDBJ whole genome shotgun (WGS) entry which is preliminary data.</text>
</comment>
<dbReference type="AlphaFoldDB" id="A0A3M7QC90"/>
<gene>
    <name evidence="1" type="ORF">BpHYR1_049599</name>
</gene>
<name>A0A3M7QC90_BRAPC</name>
<dbReference type="EMBL" id="REGN01006609">
    <property type="protein sequence ID" value="RNA08859.1"/>
    <property type="molecule type" value="Genomic_DNA"/>
</dbReference>
<sequence>MNLKNLKKSSAILPTNAAGETKTFISRDCHILIIFCFGLESVRESVVVHGKLEASKLNGG</sequence>
<proteinExistence type="predicted"/>
<accession>A0A3M7QC90</accession>
<reference evidence="1 2" key="1">
    <citation type="journal article" date="2018" name="Sci. Rep.">
        <title>Genomic signatures of local adaptation to the degree of environmental predictability in rotifers.</title>
        <authorList>
            <person name="Franch-Gras L."/>
            <person name="Hahn C."/>
            <person name="Garcia-Roger E.M."/>
            <person name="Carmona M.J."/>
            <person name="Serra M."/>
            <person name="Gomez A."/>
        </authorList>
    </citation>
    <scope>NUCLEOTIDE SEQUENCE [LARGE SCALE GENOMIC DNA]</scope>
    <source>
        <strain evidence="1">HYR1</strain>
    </source>
</reference>
<protein>
    <submittedName>
        <fullName evidence="1">Uncharacterized protein</fullName>
    </submittedName>
</protein>
<evidence type="ECO:0000313" key="1">
    <source>
        <dbReference type="EMBL" id="RNA08859.1"/>
    </source>
</evidence>
<keyword evidence="2" id="KW-1185">Reference proteome</keyword>
<evidence type="ECO:0000313" key="2">
    <source>
        <dbReference type="Proteomes" id="UP000276133"/>
    </source>
</evidence>